<evidence type="ECO:0000313" key="2">
    <source>
        <dbReference type="EMBL" id="KAF2716819.1"/>
    </source>
</evidence>
<sequence>MVLPDSIYNDMTRQDHTVDSATLSPRYLPDSTTMDPSPKSKLTHLPSPPVSPEEVVLPGFRALTCYEGYHDPPLYSDSSRGAQHETPLFQSQSASHAPNAVASPTLKQESVMDTSDSKHPFCRRPPGLQEILHRRGQPVPPPRPVACLATEAGARSLHGGPVEVAGPRLRLLNRKAVQRLGQDGRRIASLHVLTGGQRPGQRRRHTGFRCATSEAIKNNDKAGPAVATQRHGELHGHRLPPRIDLTCA</sequence>
<evidence type="ECO:0000313" key="3">
    <source>
        <dbReference type="Proteomes" id="UP000799441"/>
    </source>
</evidence>
<gene>
    <name evidence="2" type="ORF">K431DRAFT_170444</name>
</gene>
<feature type="compositionally biased region" description="Polar residues" evidence="1">
    <location>
        <begin position="105"/>
        <end position="114"/>
    </location>
</feature>
<dbReference type="Proteomes" id="UP000799441">
    <property type="component" value="Unassembled WGS sequence"/>
</dbReference>
<organism evidence="2 3">
    <name type="scientific">Polychaeton citri CBS 116435</name>
    <dbReference type="NCBI Taxonomy" id="1314669"/>
    <lineage>
        <taxon>Eukaryota</taxon>
        <taxon>Fungi</taxon>
        <taxon>Dikarya</taxon>
        <taxon>Ascomycota</taxon>
        <taxon>Pezizomycotina</taxon>
        <taxon>Dothideomycetes</taxon>
        <taxon>Dothideomycetidae</taxon>
        <taxon>Capnodiales</taxon>
        <taxon>Capnodiaceae</taxon>
        <taxon>Polychaeton</taxon>
    </lineage>
</organism>
<feature type="region of interest" description="Disordered" evidence="1">
    <location>
        <begin position="74"/>
        <end position="122"/>
    </location>
</feature>
<proteinExistence type="predicted"/>
<accession>A0A9P4UJW4</accession>
<reference evidence="2" key="1">
    <citation type="journal article" date="2020" name="Stud. Mycol.">
        <title>101 Dothideomycetes genomes: a test case for predicting lifestyles and emergence of pathogens.</title>
        <authorList>
            <person name="Haridas S."/>
            <person name="Albert R."/>
            <person name="Binder M."/>
            <person name="Bloem J."/>
            <person name="Labutti K."/>
            <person name="Salamov A."/>
            <person name="Andreopoulos B."/>
            <person name="Baker S."/>
            <person name="Barry K."/>
            <person name="Bills G."/>
            <person name="Bluhm B."/>
            <person name="Cannon C."/>
            <person name="Castanera R."/>
            <person name="Culley D."/>
            <person name="Daum C."/>
            <person name="Ezra D."/>
            <person name="Gonzalez J."/>
            <person name="Henrissat B."/>
            <person name="Kuo A."/>
            <person name="Liang C."/>
            <person name="Lipzen A."/>
            <person name="Lutzoni F."/>
            <person name="Magnuson J."/>
            <person name="Mondo S."/>
            <person name="Nolan M."/>
            <person name="Ohm R."/>
            <person name="Pangilinan J."/>
            <person name="Park H.-J."/>
            <person name="Ramirez L."/>
            <person name="Alfaro M."/>
            <person name="Sun H."/>
            <person name="Tritt A."/>
            <person name="Yoshinaga Y."/>
            <person name="Zwiers L.-H."/>
            <person name="Turgeon B."/>
            <person name="Goodwin S."/>
            <person name="Spatafora J."/>
            <person name="Crous P."/>
            <person name="Grigoriev I."/>
        </authorList>
    </citation>
    <scope>NUCLEOTIDE SEQUENCE</scope>
    <source>
        <strain evidence="2">CBS 116435</strain>
    </source>
</reference>
<feature type="region of interest" description="Disordered" evidence="1">
    <location>
        <begin position="1"/>
        <end position="51"/>
    </location>
</feature>
<comment type="caution">
    <text evidence="2">The sequence shown here is derived from an EMBL/GenBank/DDBJ whole genome shotgun (WGS) entry which is preliminary data.</text>
</comment>
<name>A0A9P4UJW4_9PEZI</name>
<evidence type="ECO:0000256" key="1">
    <source>
        <dbReference type="SAM" id="MobiDB-lite"/>
    </source>
</evidence>
<dbReference type="EMBL" id="MU003861">
    <property type="protein sequence ID" value="KAF2716819.1"/>
    <property type="molecule type" value="Genomic_DNA"/>
</dbReference>
<protein>
    <submittedName>
        <fullName evidence="2">Uncharacterized protein</fullName>
    </submittedName>
</protein>
<keyword evidence="3" id="KW-1185">Reference proteome</keyword>
<dbReference type="AlphaFoldDB" id="A0A9P4UJW4"/>